<dbReference type="RefSeq" id="WP_154121945.1">
    <property type="nucleotide sequence ID" value="NZ_WJXB01000014.1"/>
</dbReference>
<dbReference type="InterPro" id="IPR001867">
    <property type="entry name" value="OmpR/PhoB-type_DNA-bd"/>
</dbReference>
<dbReference type="InterPro" id="IPR036388">
    <property type="entry name" value="WH-like_DNA-bd_sf"/>
</dbReference>
<evidence type="ECO:0000259" key="9">
    <source>
        <dbReference type="PROSITE" id="PS51755"/>
    </source>
</evidence>
<dbReference type="GO" id="GO:0006355">
    <property type="term" value="P:regulation of DNA-templated transcription"/>
    <property type="evidence" value="ECO:0007669"/>
    <property type="project" value="InterPro"/>
</dbReference>
<feature type="modified residue" description="4-aspartylphosphate" evidence="6">
    <location>
        <position position="52"/>
    </location>
</feature>
<evidence type="ECO:0000256" key="1">
    <source>
        <dbReference type="ARBA" id="ARBA00022553"/>
    </source>
</evidence>
<feature type="DNA-binding region" description="OmpR/PhoB-type" evidence="7">
    <location>
        <begin position="124"/>
        <end position="224"/>
    </location>
</feature>
<keyword evidence="4 7" id="KW-0238">DNA-binding</keyword>
<dbReference type="GO" id="GO:0000156">
    <property type="term" value="F:phosphorelay response regulator activity"/>
    <property type="evidence" value="ECO:0007669"/>
    <property type="project" value="TreeGrafter"/>
</dbReference>
<evidence type="ECO:0000256" key="4">
    <source>
        <dbReference type="ARBA" id="ARBA00023125"/>
    </source>
</evidence>
<organism evidence="10 11">
    <name type="scientific">Paenibacillus monticola</name>
    <dbReference type="NCBI Taxonomy" id="2666075"/>
    <lineage>
        <taxon>Bacteria</taxon>
        <taxon>Bacillati</taxon>
        <taxon>Bacillota</taxon>
        <taxon>Bacilli</taxon>
        <taxon>Bacillales</taxon>
        <taxon>Paenibacillaceae</taxon>
        <taxon>Paenibacillus</taxon>
    </lineage>
</organism>
<gene>
    <name evidence="10" type="ORF">GJB61_26075</name>
</gene>
<keyword evidence="5" id="KW-0804">Transcription</keyword>
<dbReference type="Gene3D" id="6.10.250.690">
    <property type="match status" value="1"/>
</dbReference>
<dbReference type="SMART" id="SM00448">
    <property type="entry name" value="REC"/>
    <property type="match status" value="1"/>
</dbReference>
<dbReference type="PANTHER" id="PTHR48111">
    <property type="entry name" value="REGULATOR OF RPOS"/>
    <property type="match status" value="1"/>
</dbReference>
<feature type="domain" description="Response regulatory" evidence="8">
    <location>
        <begin position="3"/>
        <end position="116"/>
    </location>
</feature>
<dbReference type="GO" id="GO:0000976">
    <property type="term" value="F:transcription cis-regulatory region binding"/>
    <property type="evidence" value="ECO:0007669"/>
    <property type="project" value="TreeGrafter"/>
</dbReference>
<dbReference type="PROSITE" id="PS51755">
    <property type="entry name" value="OMPR_PHOB"/>
    <property type="match status" value="1"/>
</dbReference>
<evidence type="ECO:0000256" key="3">
    <source>
        <dbReference type="ARBA" id="ARBA00023015"/>
    </source>
</evidence>
<evidence type="ECO:0000313" key="11">
    <source>
        <dbReference type="Proteomes" id="UP000463051"/>
    </source>
</evidence>
<evidence type="ECO:0000256" key="7">
    <source>
        <dbReference type="PROSITE-ProRule" id="PRU01091"/>
    </source>
</evidence>
<sequence length="227" mass="25764">MKTILIVEDDRSLNKGIALTLSQNDLVIEQAYSLAMTEQFLSSIKIDLIILDINLPDGSGLDYCETIRKTSKVPIIFLTANDMESDIVMGFELGGDDYITKPFSLMILRARVLAVLRRTDLHSENKAAIGPLTFDFAKMEYYKHNRQLVLSKTEQKLLKILVVNSGNILTREQLIDKIWSQEAEFVDENALTVAIKRLRAKIEDEPSTPKYIKTIYGLGYMWAEGQN</sequence>
<dbReference type="Pfam" id="PF00486">
    <property type="entry name" value="Trans_reg_C"/>
    <property type="match status" value="1"/>
</dbReference>
<keyword evidence="3" id="KW-0805">Transcription regulation</keyword>
<evidence type="ECO:0000256" key="6">
    <source>
        <dbReference type="PROSITE-ProRule" id="PRU00169"/>
    </source>
</evidence>
<dbReference type="Pfam" id="PF00072">
    <property type="entry name" value="Response_reg"/>
    <property type="match status" value="1"/>
</dbReference>
<feature type="domain" description="OmpR/PhoB-type" evidence="9">
    <location>
        <begin position="124"/>
        <end position="224"/>
    </location>
</feature>
<reference evidence="10 11" key="1">
    <citation type="submission" date="2019-11" db="EMBL/GenBank/DDBJ databases">
        <title>Paenibacillus monticola sp. nov., a novel PGPR strain isolated from mountain sample in China.</title>
        <authorList>
            <person name="Zhao Q."/>
            <person name="Li H.-P."/>
            <person name="Zhang J.-L."/>
        </authorList>
    </citation>
    <scope>NUCLEOTIDE SEQUENCE [LARGE SCALE GENOMIC DNA]</scope>
    <source>
        <strain evidence="10 11">LC-T2</strain>
    </source>
</reference>
<dbReference type="PROSITE" id="PS50110">
    <property type="entry name" value="RESPONSE_REGULATORY"/>
    <property type="match status" value="1"/>
</dbReference>
<evidence type="ECO:0000256" key="5">
    <source>
        <dbReference type="ARBA" id="ARBA00023163"/>
    </source>
</evidence>
<dbReference type="Gene3D" id="3.40.50.2300">
    <property type="match status" value="1"/>
</dbReference>
<evidence type="ECO:0000313" key="10">
    <source>
        <dbReference type="EMBL" id="MRN56432.1"/>
    </source>
</evidence>
<comment type="caution">
    <text evidence="10">The sequence shown here is derived from an EMBL/GenBank/DDBJ whole genome shotgun (WGS) entry which is preliminary data.</text>
</comment>
<dbReference type="Gene3D" id="1.10.10.10">
    <property type="entry name" value="Winged helix-like DNA-binding domain superfamily/Winged helix DNA-binding domain"/>
    <property type="match status" value="1"/>
</dbReference>
<dbReference type="InterPro" id="IPR001789">
    <property type="entry name" value="Sig_transdc_resp-reg_receiver"/>
</dbReference>
<accession>A0A7X2HAA6</accession>
<dbReference type="EMBL" id="WJXB01000014">
    <property type="protein sequence ID" value="MRN56432.1"/>
    <property type="molecule type" value="Genomic_DNA"/>
</dbReference>
<dbReference type="CDD" id="cd00383">
    <property type="entry name" value="trans_reg_C"/>
    <property type="match status" value="1"/>
</dbReference>
<dbReference type="InterPro" id="IPR011006">
    <property type="entry name" value="CheY-like_superfamily"/>
</dbReference>
<keyword evidence="2" id="KW-0902">Two-component regulatory system</keyword>
<dbReference type="InterPro" id="IPR039420">
    <property type="entry name" value="WalR-like"/>
</dbReference>
<dbReference type="GO" id="GO:0005829">
    <property type="term" value="C:cytosol"/>
    <property type="evidence" value="ECO:0007669"/>
    <property type="project" value="TreeGrafter"/>
</dbReference>
<evidence type="ECO:0000256" key="2">
    <source>
        <dbReference type="ARBA" id="ARBA00023012"/>
    </source>
</evidence>
<keyword evidence="11" id="KW-1185">Reference proteome</keyword>
<dbReference type="Proteomes" id="UP000463051">
    <property type="component" value="Unassembled WGS sequence"/>
</dbReference>
<dbReference type="SMART" id="SM00862">
    <property type="entry name" value="Trans_reg_C"/>
    <property type="match status" value="1"/>
</dbReference>
<dbReference type="SUPFAM" id="SSF52172">
    <property type="entry name" value="CheY-like"/>
    <property type="match status" value="1"/>
</dbReference>
<dbReference type="GO" id="GO:0032993">
    <property type="term" value="C:protein-DNA complex"/>
    <property type="evidence" value="ECO:0007669"/>
    <property type="project" value="TreeGrafter"/>
</dbReference>
<dbReference type="AlphaFoldDB" id="A0A7X2HAA6"/>
<proteinExistence type="predicted"/>
<keyword evidence="1 6" id="KW-0597">Phosphoprotein</keyword>
<name>A0A7X2HAA6_9BACL</name>
<protein>
    <submittedName>
        <fullName evidence="10">Response regulator</fullName>
    </submittedName>
</protein>
<dbReference type="PANTHER" id="PTHR48111:SF73">
    <property type="entry name" value="ALKALINE PHOSPHATASE SYNTHESIS TRANSCRIPTIONAL REGULATORY PROTEIN PHOP"/>
    <property type="match status" value="1"/>
</dbReference>
<evidence type="ECO:0000259" key="8">
    <source>
        <dbReference type="PROSITE" id="PS50110"/>
    </source>
</evidence>